<keyword evidence="2 6" id="KW-0479">Metal-binding</keyword>
<keyword evidence="4 6" id="KW-0486">Methionine biosynthesis</keyword>
<dbReference type="GO" id="GO:0005829">
    <property type="term" value="C:cytosol"/>
    <property type="evidence" value="ECO:0007669"/>
    <property type="project" value="TreeGrafter"/>
</dbReference>
<dbReference type="InterPro" id="IPR036409">
    <property type="entry name" value="Aldolase_II/adducin_N_sf"/>
</dbReference>
<feature type="binding site" evidence="6">
    <location>
        <position position="102"/>
    </location>
    <ligand>
        <name>Zn(2+)</name>
        <dbReference type="ChEBI" id="CHEBI:29105"/>
    </ligand>
</feature>
<dbReference type="EMBL" id="JABXXQ010000165">
    <property type="protein sequence ID" value="NVN30507.1"/>
    <property type="molecule type" value="Genomic_DNA"/>
</dbReference>
<dbReference type="GO" id="GO:0046570">
    <property type="term" value="F:methylthioribulose 1-phosphate dehydratase activity"/>
    <property type="evidence" value="ECO:0007669"/>
    <property type="project" value="UniProtKB-UniRule"/>
</dbReference>
<dbReference type="InterPro" id="IPR050197">
    <property type="entry name" value="Aldolase_class_II_sugar_metab"/>
</dbReference>
<dbReference type="AlphaFoldDB" id="A0A839UW33"/>
<organism evidence="8 10">
    <name type="scientific">Endobacter medicaginis</name>
    <dbReference type="NCBI Taxonomy" id="1181271"/>
    <lineage>
        <taxon>Bacteria</taxon>
        <taxon>Pseudomonadati</taxon>
        <taxon>Pseudomonadota</taxon>
        <taxon>Alphaproteobacteria</taxon>
        <taxon>Acetobacterales</taxon>
        <taxon>Acetobacteraceae</taxon>
        <taxon>Endobacter</taxon>
    </lineage>
</organism>
<comment type="pathway">
    <text evidence="6">Amino-acid biosynthesis; L-methionine biosynthesis via salvage pathway; L-methionine from S-methyl-5-thio-alpha-D-ribose 1-phosphate: step 2/6.</text>
</comment>
<sequence>MDGETTRDLAWEHAAASIIDAGRRLDRRGWVPATAGNISVRLADGRIAITRSGGHKGYLTHEHVIEIDIDGCAVRAGDRPSAETGLHTQVYGRFPQIGAVLHGHSVAATVLSRATDGDALYLEGYELQKAFAGQTTHLARLRLPVFDNDQDIARLARRIEPELHDCPMGYVLRGHGVYAWGEDMPTALARHEALEFLLDCELQHRKLR</sequence>
<evidence type="ECO:0000313" key="10">
    <source>
        <dbReference type="Proteomes" id="UP000557688"/>
    </source>
</evidence>
<comment type="function">
    <text evidence="6">Catalyzes the dehydration of methylthioribulose-1-phosphate (MTRu-1-P) into 2,3-diketo-5-methylthiopentyl-1-phosphate (DK-MTP-1-P).</text>
</comment>
<feature type="domain" description="Class II aldolase/adducin N-terminal" evidence="7">
    <location>
        <begin position="16"/>
        <end position="202"/>
    </location>
</feature>
<dbReference type="EMBL" id="JACHXV010000006">
    <property type="protein sequence ID" value="MBB3174037.1"/>
    <property type="molecule type" value="Genomic_DNA"/>
</dbReference>
<dbReference type="Proteomes" id="UP000557688">
    <property type="component" value="Unassembled WGS sequence"/>
</dbReference>
<comment type="similarity">
    <text evidence="6">Belongs to the aldolase class II family. MtnB subfamily.</text>
</comment>
<keyword evidence="3 6" id="KW-0862">Zinc</keyword>
<keyword evidence="10" id="KW-1185">Reference proteome</keyword>
<gene>
    <name evidence="6" type="primary">mtnB</name>
    <name evidence="8" type="ORF">FHR90_001873</name>
    <name evidence="9" type="ORF">HUK83_09200</name>
</gene>
<dbReference type="InterPro" id="IPR001303">
    <property type="entry name" value="Aldolase_II/adducin_N"/>
</dbReference>
<dbReference type="NCBIfam" id="NF006672">
    <property type="entry name" value="PRK09220.1"/>
    <property type="match status" value="1"/>
</dbReference>
<evidence type="ECO:0000256" key="3">
    <source>
        <dbReference type="ARBA" id="ARBA00022833"/>
    </source>
</evidence>
<feature type="binding site" evidence="6">
    <location>
        <position position="104"/>
    </location>
    <ligand>
        <name>Zn(2+)</name>
        <dbReference type="ChEBI" id="CHEBI:29105"/>
    </ligand>
</feature>
<keyword evidence="1 6" id="KW-0028">Amino-acid biosynthesis</keyword>
<comment type="caution">
    <text evidence="8">The sequence shown here is derived from an EMBL/GenBank/DDBJ whole genome shotgun (WGS) entry which is preliminary data.</text>
</comment>
<dbReference type="UniPathway" id="UPA00904">
    <property type="reaction ID" value="UER00875"/>
</dbReference>
<keyword evidence="5 6" id="KW-0456">Lyase</keyword>
<accession>A0A839UW33</accession>
<reference evidence="9 11" key="1">
    <citation type="submission" date="2020-06" db="EMBL/GenBank/DDBJ databases">
        <title>Description of novel acetic acid bacteria.</title>
        <authorList>
            <person name="Sombolestani A."/>
        </authorList>
    </citation>
    <scope>NUCLEOTIDE SEQUENCE [LARGE SCALE GENOMIC DNA]</scope>
    <source>
        <strain evidence="9 11">LMG 26838</strain>
    </source>
</reference>
<dbReference type="Gene3D" id="3.40.225.10">
    <property type="entry name" value="Class II aldolase/adducin N-terminal domain"/>
    <property type="match status" value="1"/>
</dbReference>
<name>A0A839UW33_9PROT</name>
<dbReference type="RefSeq" id="WP_176624097.1">
    <property type="nucleotide sequence ID" value="NZ_JABXXQ010000165.1"/>
</dbReference>
<proteinExistence type="inferred from homology"/>
<evidence type="ECO:0000313" key="8">
    <source>
        <dbReference type="EMBL" id="MBB3174037.1"/>
    </source>
</evidence>
<protein>
    <recommendedName>
        <fullName evidence="6">Methylthioribulose-1-phosphate dehydratase</fullName>
        <shortName evidence="6">MTRu-1-P dehydratase</shortName>
        <ecNumber evidence="6">4.2.1.109</ecNumber>
    </recommendedName>
</protein>
<evidence type="ECO:0000256" key="2">
    <source>
        <dbReference type="ARBA" id="ARBA00022723"/>
    </source>
</evidence>
<comment type="catalytic activity">
    <reaction evidence="6">
        <text>5-(methylsulfanyl)-D-ribulose 1-phosphate = 5-methylsulfanyl-2,3-dioxopentyl phosphate + H2O</text>
        <dbReference type="Rhea" id="RHEA:15549"/>
        <dbReference type="ChEBI" id="CHEBI:15377"/>
        <dbReference type="ChEBI" id="CHEBI:58548"/>
        <dbReference type="ChEBI" id="CHEBI:58828"/>
        <dbReference type="EC" id="4.2.1.109"/>
    </reaction>
</comment>
<comment type="cofactor">
    <cofactor evidence="6">
        <name>Zn(2+)</name>
        <dbReference type="ChEBI" id="CHEBI:29105"/>
    </cofactor>
    <text evidence="6">Binds 1 zinc ion per subunit.</text>
</comment>
<dbReference type="InterPro" id="IPR017714">
    <property type="entry name" value="MethylthioRu-1-P_deHdtase_MtnB"/>
</dbReference>
<evidence type="ECO:0000256" key="4">
    <source>
        <dbReference type="ARBA" id="ARBA00023167"/>
    </source>
</evidence>
<evidence type="ECO:0000256" key="1">
    <source>
        <dbReference type="ARBA" id="ARBA00022605"/>
    </source>
</evidence>
<dbReference type="EC" id="4.2.1.109" evidence="6"/>
<dbReference type="Pfam" id="PF00596">
    <property type="entry name" value="Aldolase_II"/>
    <property type="match status" value="1"/>
</dbReference>
<evidence type="ECO:0000313" key="9">
    <source>
        <dbReference type="EMBL" id="NVN30507.1"/>
    </source>
</evidence>
<evidence type="ECO:0000256" key="5">
    <source>
        <dbReference type="ARBA" id="ARBA00023239"/>
    </source>
</evidence>
<dbReference type="GO" id="GO:0008270">
    <property type="term" value="F:zinc ion binding"/>
    <property type="evidence" value="ECO:0007669"/>
    <property type="project" value="UniProtKB-UniRule"/>
</dbReference>
<dbReference type="GO" id="GO:0019509">
    <property type="term" value="P:L-methionine salvage from methylthioadenosine"/>
    <property type="evidence" value="ECO:0007669"/>
    <property type="project" value="UniProtKB-UniRule"/>
</dbReference>
<reference evidence="8 10" key="2">
    <citation type="submission" date="2020-08" db="EMBL/GenBank/DDBJ databases">
        <title>Genomic Encyclopedia of Type Strains, Phase III (KMG-III): the genomes of soil and plant-associated and newly described type strains.</title>
        <authorList>
            <person name="Whitman W."/>
        </authorList>
    </citation>
    <scope>NUCLEOTIDE SEQUENCE [LARGE SCALE GENOMIC DNA]</scope>
    <source>
        <strain evidence="8 10">CECT 8088</strain>
    </source>
</reference>
<evidence type="ECO:0000259" key="7">
    <source>
        <dbReference type="SMART" id="SM01007"/>
    </source>
</evidence>
<dbReference type="SMART" id="SM01007">
    <property type="entry name" value="Aldolase_II"/>
    <property type="match status" value="1"/>
</dbReference>
<dbReference type="Proteomes" id="UP000565205">
    <property type="component" value="Unassembled WGS sequence"/>
</dbReference>
<dbReference type="GO" id="GO:0019323">
    <property type="term" value="P:pentose catabolic process"/>
    <property type="evidence" value="ECO:0007669"/>
    <property type="project" value="TreeGrafter"/>
</dbReference>
<dbReference type="GO" id="GO:0016832">
    <property type="term" value="F:aldehyde-lyase activity"/>
    <property type="evidence" value="ECO:0007669"/>
    <property type="project" value="TreeGrafter"/>
</dbReference>
<evidence type="ECO:0000256" key="6">
    <source>
        <dbReference type="HAMAP-Rule" id="MF_01677"/>
    </source>
</evidence>
<dbReference type="SUPFAM" id="SSF53639">
    <property type="entry name" value="AraD/HMP-PK domain-like"/>
    <property type="match status" value="1"/>
</dbReference>
<dbReference type="HAMAP" id="MF_01677">
    <property type="entry name" value="Salvage_MtnB"/>
    <property type="match status" value="1"/>
</dbReference>
<dbReference type="PANTHER" id="PTHR22789:SF0">
    <property type="entry name" value="3-OXO-TETRONATE 4-PHOSPHATE DECARBOXYLASE-RELATED"/>
    <property type="match status" value="1"/>
</dbReference>
<dbReference type="NCBIfam" id="TIGR03328">
    <property type="entry name" value="salvage_mtnB"/>
    <property type="match status" value="1"/>
</dbReference>
<evidence type="ECO:0000313" key="11">
    <source>
        <dbReference type="Proteomes" id="UP000565205"/>
    </source>
</evidence>
<dbReference type="PANTHER" id="PTHR22789">
    <property type="entry name" value="FUCULOSE PHOSPHATE ALDOLASE"/>
    <property type="match status" value="1"/>
</dbReference>